<comment type="caution">
    <text evidence="1">The sequence shown here is derived from an EMBL/GenBank/DDBJ whole genome shotgun (WGS) entry which is preliminary data.</text>
</comment>
<evidence type="ECO:0000313" key="2">
    <source>
        <dbReference type="Proteomes" id="UP000607653"/>
    </source>
</evidence>
<proteinExistence type="predicted"/>
<evidence type="ECO:0000313" key="1">
    <source>
        <dbReference type="EMBL" id="DAD34370.1"/>
    </source>
</evidence>
<dbReference type="Proteomes" id="UP000607653">
    <property type="component" value="Unassembled WGS sequence"/>
</dbReference>
<sequence length="21" mass="2402">MEKSLVTLDKGTCCYSWNYCG</sequence>
<protein>
    <submittedName>
        <fullName evidence="1">Uncharacterized protein</fullName>
    </submittedName>
</protein>
<organism evidence="1 2">
    <name type="scientific">Nelumbo nucifera</name>
    <name type="common">Sacred lotus</name>
    <dbReference type="NCBI Taxonomy" id="4432"/>
    <lineage>
        <taxon>Eukaryota</taxon>
        <taxon>Viridiplantae</taxon>
        <taxon>Streptophyta</taxon>
        <taxon>Embryophyta</taxon>
        <taxon>Tracheophyta</taxon>
        <taxon>Spermatophyta</taxon>
        <taxon>Magnoliopsida</taxon>
        <taxon>Proteales</taxon>
        <taxon>Nelumbonaceae</taxon>
        <taxon>Nelumbo</taxon>
    </lineage>
</organism>
<gene>
    <name evidence="1" type="ORF">HUJ06_005010</name>
</gene>
<reference evidence="1 2" key="1">
    <citation type="journal article" date="2020" name="Mol. Biol. Evol.">
        <title>Distinct Expression and Methylation Patterns for Genes with Different Fates following a Single Whole-Genome Duplication in Flowering Plants.</title>
        <authorList>
            <person name="Shi T."/>
            <person name="Rahmani R.S."/>
            <person name="Gugger P.F."/>
            <person name="Wang M."/>
            <person name="Li H."/>
            <person name="Zhang Y."/>
            <person name="Li Z."/>
            <person name="Wang Q."/>
            <person name="Van de Peer Y."/>
            <person name="Marchal K."/>
            <person name="Chen J."/>
        </authorList>
    </citation>
    <scope>NUCLEOTIDE SEQUENCE [LARGE SCALE GENOMIC DNA]</scope>
    <source>
        <tissue evidence="1">Leaf</tissue>
    </source>
</reference>
<name>A0A822YP45_NELNU</name>
<accession>A0A822YP45</accession>
<dbReference type="AlphaFoldDB" id="A0A822YP45"/>
<keyword evidence="2" id="KW-1185">Reference proteome</keyword>
<dbReference type="EMBL" id="DUZY01000004">
    <property type="protein sequence ID" value="DAD34370.1"/>
    <property type="molecule type" value="Genomic_DNA"/>
</dbReference>